<dbReference type="SUPFAM" id="SSF56219">
    <property type="entry name" value="DNase I-like"/>
    <property type="match status" value="1"/>
</dbReference>
<dbReference type="InterPro" id="IPR036415">
    <property type="entry name" value="Lamin_tail_dom_sf"/>
</dbReference>
<dbReference type="InterPro" id="IPR036691">
    <property type="entry name" value="Endo/exonu/phosph_ase_sf"/>
</dbReference>
<sequence>MNTLTKALISASGLTLASVSHAQLVISEYVEGSGYNKALELYNSGTDSVSLSEYELIRYVNGSTTSSYSISLGEDSILAGATYILVENKSNTDDALKAKADRITSLNFNGNDPIALKKDDVVVDFFGDYSGSNFAKDKTYARTDLTLLADGEWRADSWNVLAKNDFSGLGIAPDGTVTEPVVFSCEGQSLTPIYSIQGSGEVSPLTGEDVYTTGIVTQIVSSLYKGVFIQDSIGDGDNTTSDGLFVFSSNIPSDVEVGDEICVLGNVKEYYNLTELVLKDDSVEVLSKGNVVASTPMELSGDALLHDQLEKYEGMLVSTTDSELVVTRPFSFDYDSYRNNMVLSYQSPLYKSTHLYIAGSEEEQQLAQDNMKGALFVDTDAKAPNGVVPYFSDFNAEDGYIRIGDEVQNLEGVISYSYSQYRLIPTADENLAKSDFEHTFTDRTGYGPELSQQGDLRIASFNVLNLFNSPFNGAENPFGDNRGAESLEDYNLQLTKIATAISLLDADIVGLMEIENNGFDENSAIAALVDAINTTQSASAAPYEFIKADAGYVGSDAIAVGLIYRPSVVKPKKTPVLIEMPEQHGLDADGNQFDKYQRTALLQTFKHRRSRERISVVVNHFKSKGSGCIEDSNAQAAGPQSNCNAFRVSAAVALGDYLERNVRGKVMILGDLNSYGKEDPIRVLTNYNAFSPEFPIYTAEQATLNGAQINNGDSVEVTRNYGFTNLVPHFQGDKAFSYTYNGELGGLDHALANWQLMKHVVDADDWHINSAESNLLEYSSEFTGDLAKSNNAYSSSDHDPVVVELRMSHWKPWHGGHHRPWHLGHLFGYSNHNSNWYHQPMRWGWWR</sequence>
<dbReference type="OrthoDB" id="9800417at2"/>
<proteinExistence type="predicted"/>
<dbReference type="Proteomes" id="UP000294656">
    <property type="component" value="Unassembled WGS sequence"/>
</dbReference>
<dbReference type="SUPFAM" id="SSF74853">
    <property type="entry name" value="Lamin A/C globular tail domain"/>
    <property type="match status" value="1"/>
</dbReference>
<feature type="domain" description="LTD" evidence="2">
    <location>
        <begin position="12"/>
        <end position="133"/>
    </location>
</feature>
<dbReference type="InterPro" id="IPR001322">
    <property type="entry name" value="Lamin_tail_dom"/>
</dbReference>
<evidence type="ECO:0000313" key="3">
    <source>
        <dbReference type="EMBL" id="TDO99447.1"/>
    </source>
</evidence>
<dbReference type="AlphaFoldDB" id="A0A4R6MCR5"/>
<comment type="caution">
    <text evidence="3">The sequence shown here is derived from an EMBL/GenBank/DDBJ whole genome shotgun (WGS) entry which is preliminary data.</text>
</comment>
<dbReference type="Pfam" id="PF00932">
    <property type="entry name" value="LTD"/>
    <property type="match status" value="1"/>
</dbReference>
<dbReference type="CDD" id="cd04486">
    <property type="entry name" value="YhcR_OBF_like"/>
    <property type="match status" value="1"/>
</dbReference>
<dbReference type="RefSeq" id="WP_133502306.1">
    <property type="nucleotide sequence ID" value="NZ_SNXC01000009.1"/>
</dbReference>
<dbReference type="EMBL" id="SNXC01000009">
    <property type="protein sequence ID" value="TDO99447.1"/>
    <property type="molecule type" value="Genomic_DNA"/>
</dbReference>
<dbReference type="PANTHER" id="PTHR42834:SF1">
    <property type="entry name" value="ENDONUCLEASE_EXONUCLEASE_PHOSPHATASE FAMILY PROTEIN (AFU_ORTHOLOGUE AFUA_3G09210)"/>
    <property type="match status" value="1"/>
</dbReference>
<evidence type="ECO:0000256" key="1">
    <source>
        <dbReference type="SAM" id="SignalP"/>
    </source>
</evidence>
<keyword evidence="4" id="KW-1185">Reference proteome</keyword>
<dbReference type="InterPro" id="IPR047971">
    <property type="entry name" value="ExeM-like"/>
</dbReference>
<evidence type="ECO:0000259" key="2">
    <source>
        <dbReference type="PROSITE" id="PS51841"/>
    </source>
</evidence>
<dbReference type="Gene3D" id="3.60.10.10">
    <property type="entry name" value="Endonuclease/exonuclease/phosphatase"/>
    <property type="match status" value="1"/>
</dbReference>
<name>A0A4R6MCR5_9GAMM</name>
<accession>A0A4R6MCR5</accession>
<feature type="signal peptide" evidence="1">
    <location>
        <begin position="1"/>
        <end position="22"/>
    </location>
</feature>
<dbReference type="NCBIfam" id="NF033681">
    <property type="entry name" value="ExeM_NucH_DNase"/>
    <property type="match status" value="1"/>
</dbReference>
<feature type="chain" id="PRO_5020529685" description="LTD domain-containing protein" evidence="1">
    <location>
        <begin position="23"/>
        <end position="847"/>
    </location>
</feature>
<dbReference type="PANTHER" id="PTHR42834">
    <property type="entry name" value="ENDONUCLEASE/EXONUCLEASE/PHOSPHATASE FAMILY PROTEIN (AFU_ORTHOLOGUE AFUA_3G09210)"/>
    <property type="match status" value="1"/>
</dbReference>
<reference evidence="3 4" key="1">
    <citation type="submission" date="2019-03" db="EMBL/GenBank/DDBJ databases">
        <title>Genomic Encyclopedia of Type Strains, Phase III (KMG-III): the genomes of soil and plant-associated and newly described type strains.</title>
        <authorList>
            <person name="Whitman W."/>
        </authorList>
    </citation>
    <scope>NUCLEOTIDE SEQUENCE [LARGE SCALE GENOMIC DNA]</scope>
    <source>
        <strain evidence="3 4">CECT 7378</strain>
    </source>
</reference>
<organism evidence="3 4">
    <name type="scientific">Marinomonas balearica</name>
    <dbReference type="NCBI Taxonomy" id="491947"/>
    <lineage>
        <taxon>Bacteria</taxon>
        <taxon>Pseudomonadati</taxon>
        <taxon>Pseudomonadota</taxon>
        <taxon>Gammaproteobacteria</taxon>
        <taxon>Oceanospirillales</taxon>
        <taxon>Oceanospirillaceae</taxon>
        <taxon>Marinomonas</taxon>
    </lineage>
</organism>
<gene>
    <name evidence="3" type="ORF">DFP79_0429</name>
</gene>
<evidence type="ECO:0000313" key="4">
    <source>
        <dbReference type="Proteomes" id="UP000294656"/>
    </source>
</evidence>
<protein>
    <recommendedName>
        <fullName evidence="2">LTD domain-containing protein</fullName>
    </recommendedName>
</protein>
<keyword evidence="1" id="KW-0732">Signal</keyword>
<dbReference type="PROSITE" id="PS51841">
    <property type="entry name" value="LTD"/>
    <property type="match status" value="1"/>
</dbReference>